<dbReference type="EMBL" id="CAFBLV010000113">
    <property type="protein sequence ID" value="CAB4871602.1"/>
    <property type="molecule type" value="Genomic_DNA"/>
</dbReference>
<evidence type="ECO:0000313" key="1">
    <source>
        <dbReference type="EMBL" id="CAB4686691.1"/>
    </source>
</evidence>
<protein>
    <submittedName>
        <fullName evidence="2">Unannotated protein</fullName>
    </submittedName>
</protein>
<name>A0A6J7DKX2_9ZZZZ</name>
<organism evidence="2">
    <name type="scientific">freshwater metagenome</name>
    <dbReference type="NCBI Taxonomy" id="449393"/>
    <lineage>
        <taxon>unclassified sequences</taxon>
        <taxon>metagenomes</taxon>
        <taxon>ecological metagenomes</taxon>
    </lineage>
</organism>
<gene>
    <name evidence="1" type="ORF">UFOPK2310_01552</name>
    <name evidence="2" type="ORF">UFOPK3425_00664</name>
</gene>
<reference evidence="2" key="1">
    <citation type="submission" date="2020-05" db="EMBL/GenBank/DDBJ databases">
        <authorList>
            <person name="Chiriac C."/>
            <person name="Salcher M."/>
            <person name="Ghai R."/>
            <person name="Kavagutti S V."/>
        </authorList>
    </citation>
    <scope>NUCLEOTIDE SEQUENCE</scope>
</reference>
<accession>A0A6J7DKX2</accession>
<dbReference type="EMBL" id="CAEZWW010000251">
    <property type="protein sequence ID" value="CAB4686691.1"/>
    <property type="molecule type" value="Genomic_DNA"/>
</dbReference>
<proteinExistence type="predicted"/>
<dbReference type="AlphaFoldDB" id="A0A6J7DKX2"/>
<sequence>MTMSYPSGDSAAVANEVLPDSEVEFVNNAADFVAPSGTTITVVDEYPGALYRTLSVSPWFSMRVFNETVVGNATGVTWKVLSTAR</sequence>
<evidence type="ECO:0000313" key="2">
    <source>
        <dbReference type="EMBL" id="CAB4871602.1"/>
    </source>
</evidence>